<keyword evidence="1" id="KW-0812">Transmembrane</keyword>
<dbReference type="Proteomes" id="UP000308652">
    <property type="component" value="Unassembled WGS sequence"/>
</dbReference>
<sequence>TMALVLMSLSINITTNALIVGRFLVHRHRISMAMGKNRTSHYTGLITIFIESAAVSLMVEIIFTTTF</sequence>
<keyword evidence="3" id="KW-1185">Reference proteome</keyword>
<organism evidence="2 3">
    <name type="scientific">Crucibulum laeve</name>
    <dbReference type="NCBI Taxonomy" id="68775"/>
    <lineage>
        <taxon>Eukaryota</taxon>
        <taxon>Fungi</taxon>
        <taxon>Dikarya</taxon>
        <taxon>Basidiomycota</taxon>
        <taxon>Agaricomycotina</taxon>
        <taxon>Agaricomycetes</taxon>
        <taxon>Agaricomycetidae</taxon>
        <taxon>Agaricales</taxon>
        <taxon>Agaricineae</taxon>
        <taxon>Nidulariaceae</taxon>
        <taxon>Crucibulum</taxon>
    </lineage>
</organism>
<accession>A0A5C3LIT1</accession>
<keyword evidence="1" id="KW-0472">Membrane</keyword>
<evidence type="ECO:0000313" key="2">
    <source>
        <dbReference type="EMBL" id="TFK32994.1"/>
    </source>
</evidence>
<feature type="transmembrane region" description="Helical" evidence="1">
    <location>
        <begin position="45"/>
        <end position="63"/>
    </location>
</feature>
<dbReference type="OrthoDB" id="2905268at2759"/>
<keyword evidence="1" id="KW-1133">Transmembrane helix</keyword>
<dbReference type="AlphaFoldDB" id="A0A5C3LIT1"/>
<evidence type="ECO:0000313" key="3">
    <source>
        <dbReference type="Proteomes" id="UP000308652"/>
    </source>
</evidence>
<feature type="non-terminal residue" evidence="2">
    <location>
        <position position="67"/>
    </location>
</feature>
<feature type="non-terminal residue" evidence="2">
    <location>
        <position position="1"/>
    </location>
</feature>
<gene>
    <name evidence="2" type="ORF">BDQ12DRAFT_578101</name>
</gene>
<evidence type="ECO:0000256" key="1">
    <source>
        <dbReference type="SAM" id="Phobius"/>
    </source>
</evidence>
<name>A0A5C3LIT1_9AGAR</name>
<reference evidence="2 3" key="1">
    <citation type="journal article" date="2019" name="Nat. Ecol. Evol.">
        <title>Megaphylogeny resolves global patterns of mushroom evolution.</title>
        <authorList>
            <person name="Varga T."/>
            <person name="Krizsan K."/>
            <person name="Foldi C."/>
            <person name="Dima B."/>
            <person name="Sanchez-Garcia M."/>
            <person name="Sanchez-Ramirez S."/>
            <person name="Szollosi G.J."/>
            <person name="Szarkandi J.G."/>
            <person name="Papp V."/>
            <person name="Albert L."/>
            <person name="Andreopoulos W."/>
            <person name="Angelini C."/>
            <person name="Antonin V."/>
            <person name="Barry K.W."/>
            <person name="Bougher N.L."/>
            <person name="Buchanan P."/>
            <person name="Buyck B."/>
            <person name="Bense V."/>
            <person name="Catcheside P."/>
            <person name="Chovatia M."/>
            <person name="Cooper J."/>
            <person name="Damon W."/>
            <person name="Desjardin D."/>
            <person name="Finy P."/>
            <person name="Geml J."/>
            <person name="Haridas S."/>
            <person name="Hughes K."/>
            <person name="Justo A."/>
            <person name="Karasinski D."/>
            <person name="Kautmanova I."/>
            <person name="Kiss B."/>
            <person name="Kocsube S."/>
            <person name="Kotiranta H."/>
            <person name="LaButti K.M."/>
            <person name="Lechner B.E."/>
            <person name="Liimatainen K."/>
            <person name="Lipzen A."/>
            <person name="Lukacs Z."/>
            <person name="Mihaltcheva S."/>
            <person name="Morgado L.N."/>
            <person name="Niskanen T."/>
            <person name="Noordeloos M.E."/>
            <person name="Ohm R.A."/>
            <person name="Ortiz-Santana B."/>
            <person name="Ovrebo C."/>
            <person name="Racz N."/>
            <person name="Riley R."/>
            <person name="Savchenko A."/>
            <person name="Shiryaev A."/>
            <person name="Soop K."/>
            <person name="Spirin V."/>
            <person name="Szebenyi C."/>
            <person name="Tomsovsky M."/>
            <person name="Tulloss R.E."/>
            <person name="Uehling J."/>
            <person name="Grigoriev I.V."/>
            <person name="Vagvolgyi C."/>
            <person name="Papp T."/>
            <person name="Martin F.M."/>
            <person name="Miettinen O."/>
            <person name="Hibbett D.S."/>
            <person name="Nagy L.G."/>
        </authorList>
    </citation>
    <scope>NUCLEOTIDE SEQUENCE [LARGE SCALE GENOMIC DNA]</scope>
    <source>
        <strain evidence="2 3">CBS 166.37</strain>
    </source>
</reference>
<protein>
    <submittedName>
        <fullName evidence="2">Uncharacterized protein</fullName>
    </submittedName>
</protein>
<proteinExistence type="predicted"/>
<dbReference type="EMBL" id="ML213658">
    <property type="protein sequence ID" value="TFK32994.1"/>
    <property type="molecule type" value="Genomic_DNA"/>
</dbReference>
<feature type="transmembrane region" description="Helical" evidence="1">
    <location>
        <begin position="6"/>
        <end position="25"/>
    </location>
</feature>